<dbReference type="GeneID" id="132537587"/>
<sequence>MRLFPEYLLKRFATGGLPLAPLRCTVYHSSLECFPGPSPPFSPQVPAPSRAVPRLFPRPTRPLEALAPPPRRSRPSFPGCAASREALSRSRLGLRPRDLGVSAPPRPCLTLESGGGRAACAPLQPQLPQRRAPPLPPPATRGRASPPGARGWRVGRGGGHGDSGPSAISHFGGARGLSGPAALTCLGRGLPAAGAGLTFSQAGAGVYNYCPPPRQHRRPGDKAEEEVAERQGQTLPPPPPPPPPCGRGRRRRRRRGFLRGSRRNHERLTGRRRRHGGEAPGCACALGPAHI</sequence>
<protein>
    <submittedName>
        <fullName evidence="3">Collagen alpha-1(I) chain-like</fullName>
    </submittedName>
</protein>
<reference evidence="3" key="1">
    <citation type="submission" date="2025-08" db="UniProtKB">
        <authorList>
            <consortium name="RefSeq"/>
        </authorList>
    </citation>
    <scope>IDENTIFICATION</scope>
</reference>
<feature type="compositionally biased region" description="Basic residues" evidence="1">
    <location>
        <begin position="247"/>
        <end position="275"/>
    </location>
</feature>
<name>A0ABM3X6G6_ERIEU</name>
<evidence type="ECO:0000313" key="2">
    <source>
        <dbReference type="Proteomes" id="UP001652624"/>
    </source>
</evidence>
<feature type="region of interest" description="Disordered" evidence="1">
    <location>
        <begin position="210"/>
        <end position="291"/>
    </location>
</feature>
<feature type="compositionally biased region" description="Low complexity" evidence="1">
    <location>
        <begin position="118"/>
        <end position="130"/>
    </location>
</feature>
<gene>
    <name evidence="3" type="primary">LOC132537587</name>
</gene>
<proteinExistence type="predicted"/>
<accession>A0ABM3X6G6</accession>
<evidence type="ECO:0000256" key="1">
    <source>
        <dbReference type="SAM" id="MobiDB-lite"/>
    </source>
</evidence>
<feature type="region of interest" description="Disordered" evidence="1">
    <location>
        <begin position="113"/>
        <end position="171"/>
    </location>
</feature>
<dbReference type="RefSeq" id="XP_060044419.1">
    <property type="nucleotide sequence ID" value="XM_060188436.1"/>
</dbReference>
<keyword evidence="2" id="KW-1185">Reference proteome</keyword>
<evidence type="ECO:0000313" key="3">
    <source>
        <dbReference type="RefSeq" id="XP_060044419.1"/>
    </source>
</evidence>
<feature type="region of interest" description="Disordered" evidence="1">
    <location>
        <begin position="60"/>
        <end position="80"/>
    </location>
</feature>
<dbReference type="Proteomes" id="UP001652624">
    <property type="component" value="Chromosome 3"/>
</dbReference>
<feature type="compositionally biased region" description="Pro residues" evidence="1">
    <location>
        <begin position="235"/>
        <end position="245"/>
    </location>
</feature>
<organism evidence="2 3">
    <name type="scientific">Erinaceus europaeus</name>
    <name type="common">Western European hedgehog</name>
    <dbReference type="NCBI Taxonomy" id="9365"/>
    <lineage>
        <taxon>Eukaryota</taxon>
        <taxon>Metazoa</taxon>
        <taxon>Chordata</taxon>
        <taxon>Craniata</taxon>
        <taxon>Vertebrata</taxon>
        <taxon>Euteleostomi</taxon>
        <taxon>Mammalia</taxon>
        <taxon>Eutheria</taxon>
        <taxon>Laurasiatheria</taxon>
        <taxon>Eulipotyphla</taxon>
        <taxon>Erinaceidae</taxon>
        <taxon>Erinaceinae</taxon>
        <taxon>Erinaceus</taxon>
    </lineage>
</organism>